<dbReference type="EMBL" id="BSUY01000001">
    <property type="protein sequence ID" value="GMA83029.1"/>
    <property type="molecule type" value="Genomic_DNA"/>
</dbReference>
<protein>
    <submittedName>
        <fullName evidence="1">Uncharacterized protein</fullName>
    </submittedName>
</protein>
<accession>A0ABQ6J712</accession>
<comment type="caution">
    <text evidence="1">The sequence shown here is derived from an EMBL/GenBank/DDBJ whole genome shotgun (WGS) entry which is preliminary data.</text>
</comment>
<sequence>MLAAPINNILGYKLDNKKEIVINGDIFKGCAKHHYENNYGCFAIINHISDNIS</sequence>
<evidence type="ECO:0000313" key="1">
    <source>
        <dbReference type="EMBL" id="GMA83029.1"/>
    </source>
</evidence>
<organism evidence="1 2">
    <name type="scientific">Shewanella glacialipiscicola</name>
    <dbReference type="NCBI Taxonomy" id="614069"/>
    <lineage>
        <taxon>Bacteria</taxon>
        <taxon>Pseudomonadati</taxon>
        <taxon>Pseudomonadota</taxon>
        <taxon>Gammaproteobacteria</taxon>
        <taxon>Alteromonadales</taxon>
        <taxon>Shewanellaceae</taxon>
        <taxon>Shewanella</taxon>
    </lineage>
</organism>
<dbReference type="Proteomes" id="UP001157046">
    <property type="component" value="Unassembled WGS sequence"/>
</dbReference>
<reference evidence="2" key="1">
    <citation type="journal article" date="2019" name="Int. J. Syst. Evol. Microbiol.">
        <title>The Global Catalogue of Microorganisms (GCM) 10K type strain sequencing project: providing services to taxonomists for standard genome sequencing and annotation.</title>
        <authorList>
            <consortium name="The Broad Institute Genomics Platform"/>
            <consortium name="The Broad Institute Genome Sequencing Center for Infectious Disease"/>
            <person name="Wu L."/>
            <person name="Ma J."/>
        </authorList>
    </citation>
    <scope>NUCLEOTIDE SEQUENCE [LARGE SCALE GENOMIC DNA]</scope>
    <source>
        <strain evidence="2">NBRC 102030</strain>
    </source>
</reference>
<gene>
    <name evidence="1" type="ORF">GCM10025855_25620</name>
</gene>
<name>A0ABQ6J712_9GAMM</name>
<evidence type="ECO:0000313" key="2">
    <source>
        <dbReference type="Proteomes" id="UP001157046"/>
    </source>
</evidence>
<keyword evidence="2" id="KW-1185">Reference proteome</keyword>
<proteinExistence type="predicted"/>